<keyword evidence="5 6" id="KW-0408">Iron</keyword>
<dbReference type="InterPro" id="IPR009056">
    <property type="entry name" value="Cyt_c-like_dom"/>
</dbReference>
<evidence type="ECO:0000256" key="7">
    <source>
        <dbReference type="SAM" id="SignalP"/>
    </source>
</evidence>
<keyword evidence="7" id="KW-0732">Signal</keyword>
<dbReference type="Proteomes" id="UP001205843">
    <property type="component" value="Unassembled WGS sequence"/>
</dbReference>
<dbReference type="InterPro" id="IPR036909">
    <property type="entry name" value="Cyt_c-like_dom_sf"/>
</dbReference>
<evidence type="ECO:0000313" key="9">
    <source>
        <dbReference type="EMBL" id="MCP1674971.1"/>
    </source>
</evidence>
<dbReference type="Gene3D" id="1.10.760.10">
    <property type="entry name" value="Cytochrome c-like domain"/>
    <property type="match status" value="1"/>
</dbReference>
<evidence type="ECO:0000256" key="2">
    <source>
        <dbReference type="ARBA" id="ARBA00022617"/>
    </source>
</evidence>
<name>A0AAE3G373_9GAMM</name>
<reference evidence="9" key="1">
    <citation type="submission" date="2022-03" db="EMBL/GenBank/DDBJ databases">
        <title>Genomic Encyclopedia of Type Strains, Phase III (KMG-III): the genomes of soil and plant-associated and newly described type strains.</title>
        <authorList>
            <person name="Whitman W."/>
        </authorList>
    </citation>
    <scope>NUCLEOTIDE SEQUENCE</scope>
    <source>
        <strain evidence="9">ANL 6-2</strain>
    </source>
</reference>
<dbReference type="EMBL" id="JALJXV010000004">
    <property type="protein sequence ID" value="MCP1674971.1"/>
    <property type="molecule type" value="Genomic_DNA"/>
</dbReference>
<keyword evidence="2 6" id="KW-0349">Heme</keyword>
<dbReference type="InterPro" id="IPR050597">
    <property type="entry name" value="Cytochrome_c_Oxidase_Subunit"/>
</dbReference>
<keyword evidence="4" id="KW-0249">Electron transport</keyword>
<proteinExistence type="predicted"/>
<gene>
    <name evidence="9" type="ORF">J2T57_002109</name>
</gene>
<dbReference type="GO" id="GO:0046872">
    <property type="term" value="F:metal ion binding"/>
    <property type="evidence" value="ECO:0007669"/>
    <property type="project" value="UniProtKB-KW"/>
</dbReference>
<evidence type="ECO:0000256" key="5">
    <source>
        <dbReference type="ARBA" id="ARBA00023004"/>
    </source>
</evidence>
<dbReference type="PROSITE" id="PS51007">
    <property type="entry name" value="CYTC"/>
    <property type="match status" value="1"/>
</dbReference>
<comment type="caution">
    <text evidence="9">The sequence shown here is derived from an EMBL/GenBank/DDBJ whole genome shotgun (WGS) entry which is preliminary data.</text>
</comment>
<protein>
    <submittedName>
        <fullName evidence="9">Cytochrome c553</fullName>
    </submittedName>
</protein>
<dbReference type="PANTHER" id="PTHR33751:SF9">
    <property type="entry name" value="CYTOCHROME C4"/>
    <property type="match status" value="1"/>
</dbReference>
<keyword evidence="10" id="KW-1185">Reference proteome</keyword>
<keyword evidence="1" id="KW-0813">Transport</keyword>
<dbReference type="RefSeq" id="WP_253477657.1">
    <property type="nucleotide sequence ID" value="NZ_JALJXV010000004.1"/>
</dbReference>
<feature type="chain" id="PRO_5042075782" evidence="7">
    <location>
        <begin position="24"/>
        <end position="109"/>
    </location>
</feature>
<dbReference type="GO" id="GO:0009055">
    <property type="term" value="F:electron transfer activity"/>
    <property type="evidence" value="ECO:0007669"/>
    <property type="project" value="InterPro"/>
</dbReference>
<feature type="signal peptide" evidence="7">
    <location>
        <begin position="1"/>
        <end position="23"/>
    </location>
</feature>
<keyword evidence="3 6" id="KW-0479">Metal-binding</keyword>
<organism evidence="9 10">
    <name type="scientific">Natronocella acetinitrilica</name>
    <dbReference type="NCBI Taxonomy" id="414046"/>
    <lineage>
        <taxon>Bacteria</taxon>
        <taxon>Pseudomonadati</taxon>
        <taxon>Pseudomonadota</taxon>
        <taxon>Gammaproteobacteria</taxon>
        <taxon>Chromatiales</taxon>
        <taxon>Ectothiorhodospiraceae</taxon>
        <taxon>Natronocella</taxon>
    </lineage>
</organism>
<dbReference type="AlphaFoldDB" id="A0AAE3G373"/>
<evidence type="ECO:0000259" key="8">
    <source>
        <dbReference type="PROSITE" id="PS51007"/>
    </source>
</evidence>
<sequence length="109" mass="11930">MRVKNLLIAALAIGLGGVGVAKADFSDADIIAGERLANTCLGCHAVEGLRNAYPSYRVPKIGGQSAEYLYNSLRAYRDGSRSHRTMQAQARHLSDEEMRNISAFFAQER</sequence>
<dbReference type="SUPFAM" id="SSF46626">
    <property type="entry name" value="Cytochrome c"/>
    <property type="match status" value="1"/>
</dbReference>
<evidence type="ECO:0000256" key="4">
    <source>
        <dbReference type="ARBA" id="ARBA00022982"/>
    </source>
</evidence>
<evidence type="ECO:0000256" key="6">
    <source>
        <dbReference type="PROSITE-ProRule" id="PRU00433"/>
    </source>
</evidence>
<dbReference type="PANTHER" id="PTHR33751">
    <property type="entry name" value="CBB3-TYPE CYTOCHROME C OXIDASE SUBUNIT FIXP"/>
    <property type="match status" value="1"/>
</dbReference>
<dbReference type="Pfam" id="PF00034">
    <property type="entry name" value="Cytochrom_C"/>
    <property type="match status" value="1"/>
</dbReference>
<evidence type="ECO:0000256" key="3">
    <source>
        <dbReference type="ARBA" id="ARBA00022723"/>
    </source>
</evidence>
<accession>A0AAE3G373</accession>
<dbReference type="GO" id="GO:0020037">
    <property type="term" value="F:heme binding"/>
    <property type="evidence" value="ECO:0007669"/>
    <property type="project" value="InterPro"/>
</dbReference>
<evidence type="ECO:0000256" key="1">
    <source>
        <dbReference type="ARBA" id="ARBA00022448"/>
    </source>
</evidence>
<feature type="domain" description="Cytochrome c" evidence="8">
    <location>
        <begin position="28"/>
        <end position="109"/>
    </location>
</feature>
<evidence type="ECO:0000313" key="10">
    <source>
        <dbReference type="Proteomes" id="UP001205843"/>
    </source>
</evidence>